<name>A0A2N9IZS6_FAGSY</name>
<sequence>MDHFRNSLLCSKLGDSEWELLKKQWNAAARQRRAAIRAKRVQYNEEFEQPMCNTLLNRMGDRQLDEGKLSKGKEPHGGIDHLLILAQSAELMSESEVCFHGACGNDQNNKGLCTDPIAQQPEENVSNANSIDQKSIGAQHDGMPASDNVGGEKDGVCCKGRIPRLSQIRRQARSKNHFLVQHNNGQYTRDHLQGRMPRLTQIRHQARSRNHLLVQDRIVENTGRHSQGKSIRLSYVRCQARSKHKLVLQESMGFGEITLGHTQGRITHLSRVQHQARARSNLFVQEGVGELVQRHSDCHTSGDNQRENVAAEQCEREDSCQVGEVRRVPAAQGQTGDTYQKVAECNLLKEDSSDEPHIHVGINQLAPGKC</sequence>
<accession>A0A2N9IZS6</accession>
<protein>
    <submittedName>
        <fullName evidence="1">Uncharacterized protein</fullName>
    </submittedName>
</protein>
<organism evidence="1">
    <name type="scientific">Fagus sylvatica</name>
    <name type="common">Beechnut</name>
    <dbReference type="NCBI Taxonomy" id="28930"/>
    <lineage>
        <taxon>Eukaryota</taxon>
        <taxon>Viridiplantae</taxon>
        <taxon>Streptophyta</taxon>
        <taxon>Embryophyta</taxon>
        <taxon>Tracheophyta</taxon>
        <taxon>Spermatophyta</taxon>
        <taxon>Magnoliopsida</taxon>
        <taxon>eudicotyledons</taxon>
        <taxon>Gunneridae</taxon>
        <taxon>Pentapetalae</taxon>
        <taxon>rosids</taxon>
        <taxon>fabids</taxon>
        <taxon>Fagales</taxon>
        <taxon>Fagaceae</taxon>
        <taxon>Fagus</taxon>
    </lineage>
</organism>
<reference evidence="1" key="1">
    <citation type="submission" date="2018-02" db="EMBL/GenBank/DDBJ databases">
        <authorList>
            <person name="Cohen D.B."/>
            <person name="Kent A.D."/>
        </authorList>
    </citation>
    <scope>NUCLEOTIDE SEQUENCE</scope>
</reference>
<evidence type="ECO:0000313" key="1">
    <source>
        <dbReference type="EMBL" id="SPD29855.1"/>
    </source>
</evidence>
<dbReference type="AlphaFoldDB" id="A0A2N9IZS6"/>
<dbReference type="EMBL" id="OIVN01006290">
    <property type="protein sequence ID" value="SPD29855.1"/>
    <property type="molecule type" value="Genomic_DNA"/>
</dbReference>
<gene>
    <name evidence="1" type="ORF">FSB_LOCUS57737</name>
</gene>
<proteinExistence type="predicted"/>